<dbReference type="EMBL" id="MLFT02000001">
    <property type="protein sequence ID" value="PHT59730.1"/>
    <property type="molecule type" value="Genomic_DNA"/>
</dbReference>
<reference evidence="1 2" key="1">
    <citation type="journal article" date="2017" name="Genome Biol.">
        <title>New reference genome sequences of hot pepper reveal the massive evolution of plant disease-resistance genes by retroduplication.</title>
        <authorList>
            <person name="Kim S."/>
            <person name="Park J."/>
            <person name="Yeom S.I."/>
            <person name="Kim Y.M."/>
            <person name="Seo E."/>
            <person name="Kim K.T."/>
            <person name="Kim M.S."/>
            <person name="Lee J.M."/>
            <person name="Cheong K."/>
            <person name="Shin H.S."/>
            <person name="Kim S.B."/>
            <person name="Han K."/>
            <person name="Lee J."/>
            <person name="Park M."/>
            <person name="Lee H.A."/>
            <person name="Lee H.Y."/>
            <person name="Lee Y."/>
            <person name="Oh S."/>
            <person name="Lee J.H."/>
            <person name="Choi E."/>
            <person name="Choi E."/>
            <person name="Lee S.E."/>
            <person name="Jeon J."/>
            <person name="Kim H."/>
            <person name="Choi G."/>
            <person name="Song H."/>
            <person name="Lee J."/>
            <person name="Lee S.C."/>
            <person name="Kwon J.K."/>
            <person name="Lee H.Y."/>
            <person name="Koo N."/>
            <person name="Hong Y."/>
            <person name="Kim R.W."/>
            <person name="Kang W.H."/>
            <person name="Huh J.H."/>
            <person name="Kang B.C."/>
            <person name="Yang T.J."/>
            <person name="Lee Y.H."/>
            <person name="Bennetzen J.L."/>
            <person name="Choi D."/>
        </authorList>
    </citation>
    <scope>NUCLEOTIDE SEQUENCE [LARGE SCALE GENOMIC DNA]</scope>
    <source>
        <strain evidence="2">cv. PBC81</strain>
    </source>
</reference>
<proteinExistence type="predicted"/>
<dbReference type="SUPFAM" id="SSF48371">
    <property type="entry name" value="ARM repeat"/>
    <property type="match status" value="1"/>
</dbReference>
<gene>
    <name evidence="1" type="ORF">CQW23_02093</name>
</gene>
<protein>
    <submittedName>
        <fullName evidence="1">Uncharacterized protein</fullName>
    </submittedName>
</protein>
<dbReference type="InterPro" id="IPR016024">
    <property type="entry name" value="ARM-type_fold"/>
</dbReference>
<accession>A0A2G2XQI3</accession>
<dbReference type="AlphaFoldDB" id="A0A2G2XQI3"/>
<dbReference type="InterPro" id="IPR011989">
    <property type="entry name" value="ARM-like"/>
</dbReference>
<organism evidence="1 2">
    <name type="scientific">Capsicum baccatum</name>
    <name type="common">Peruvian pepper</name>
    <dbReference type="NCBI Taxonomy" id="33114"/>
    <lineage>
        <taxon>Eukaryota</taxon>
        <taxon>Viridiplantae</taxon>
        <taxon>Streptophyta</taxon>
        <taxon>Embryophyta</taxon>
        <taxon>Tracheophyta</taxon>
        <taxon>Spermatophyta</taxon>
        <taxon>Magnoliopsida</taxon>
        <taxon>eudicotyledons</taxon>
        <taxon>Gunneridae</taxon>
        <taxon>Pentapetalae</taxon>
        <taxon>asterids</taxon>
        <taxon>lamiids</taxon>
        <taxon>Solanales</taxon>
        <taxon>Solanaceae</taxon>
        <taxon>Solanoideae</taxon>
        <taxon>Capsiceae</taxon>
        <taxon>Capsicum</taxon>
    </lineage>
</organism>
<evidence type="ECO:0000313" key="1">
    <source>
        <dbReference type="EMBL" id="PHT59730.1"/>
    </source>
</evidence>
<dbReference type="Gene3D" id="1.25.10.10">
    <property type="entry name" value="Leucine-rich Repeat Variant"/>
    <property type="match status" value="1"/>
</dbReference>
<keyword evidence="2" id="KW-1185">Reference proteome</keyword>
<comment type="caution">
    <text evidence="1">The sequence shown here is derived from an EMBL/GenBank/DDBJ whole genome shotgun (WGS) entry which is preliminary data.</text>
</comment>
<evidence type="ECO:0000313" key="2">
    <source>
        <dbReference type="Proteomes" id="UP000224567"/>
    </source>
</evidence>
<reference evidence="2" key="2">
    <citation type="journal article" date="2017" name="J. Anim. Genet.">
        <title>Multiple reference genome sequences of hot pepper reveal the massive evolution of plant disease resistance genes by retroduplication.</title>
        <authorList>
            <person name="Kim S."/>
            <person name="Park J."/>
            <person name="Yeom S.-I."/>
            <person name="Kim Y.-M."/>
            <person name="Seo E."/>
            <person name="Kim K.-T."/>
            <person name="Kim M.-S."/>
            <person name="Lee J.M."/>
            <person name="Cheong K."/>
            <person name="Shin H.-S."/>
            <person name="Kim S.-B."/>
            <person name="Han K."/>
            <person name="Lee J."/>
            <person name="Park M."/>
            <person name="Lee H.-A."/>
            <person name="Lee H.-Y."/>
            <person name="Lee Y."/>
            <person name="Oh S."/>
            <person name="Lee J.H."/>
            <person name="Choi E."/>
            <person name="Choi E."/>
            <person name="Lee S.E."/>
            <person name="Jeon J."/>
            <person name="Kim H."/>
            <person name="Choi G."/>
            <person name="Song H."/>
            <person name="Lee J."/>
            <person name="Lee S.-C."/>
            <person name="Kwon J.-K."/>
            <person name="Lee H.-Y."/>
            <person name="Koo N."/>
            <person name="Hong Y."/>
            <person name="Kim R.W."/>
            <person name="Kang W.-H."/>
            <person name="Huh J.H."/>
            <person name="Kang B.-C."/>
            <person name="Yang T.-J."/>
            <person name="Lee Y.-H."/>
            <person name="Bennetzen J.L."/>
            <person name="Choi D."/>
        </authorList>
    </citation>
    <scope>NUCLEOTIDE SEQUENCE [LARGE SCALE GENOMIC DNA]</scope>
    <source>
        <strain evidence="2">cv. PBC81</strain>
    </source>
</reference>
<dbReference type="Proteomes" id="UP000224567">
    <property type="component" value="Unassembled WGS sequence"/>
</dbReference>
<sequence>MLIQNANLGLDKVVEVLVLLAKCKEGRQEMIKFGGLLEILIKFLKNGLSRAVQYALLTISLLCNYNERMCVLVVREGVFEIYVGLLEDDNEKKTLLFGRNLKGEVKTLPRHHQASKKGKIAMPLSLSCTDVQCSRATEEQHELKKVDVTVEATAEEHNITVDNPPTASKEEE</sequence>
<dbReference type="OrthoDB" id="10064100at2759"/>
<dbReference type="STRING" id="33114.A0A2G2XQI3"/>
<name>A0A2G2XQI3_CAPBA</name>